<keyword evidence="2" id="KW-1185">Reference proteome</keyword>
<comment type="caution">
    <text evidence="1">The sequence shown here is derived from an EMBL/GenBank/DDBJ whole genome shotgun (WGS) entry which is preliminary data.</text>
</comment>
<dbReference type="EMBL" id="CAUYUJ010021069">
    <property type="protein sequence ID" value="CAK0902443.1"/>
    <property type="molecule type" value="Genomic_DNA"/>
</dbReference>
<proteinExistence type="predicted"/>
<evidence type="ECO:0008006" key="3">
    <source>
        <dbReference type="Google" id="ProtNLM"/>
    </source>
</evidence>
<evidence type="ECO:0000313" key="2">
    <source>
        <dbReference type="Proteomes" id="UP001189429"/>
    </source>
</evidence>
<gene>
    <name evidence="1" type="ORF">PCOR1329_LOCUS79047</name>
</gene>
<evidence type="ECO:0000313" key="1">
    <source>
        <dbReference type="EMBL" id="CAK0902443.1"/>
    </source>
</evidence>
<protein>
    <recommendedName>
        <fullName evidence="3">Anaphase-promoting complex subunit 1</fullName>
    </recommendedName>
</protein>
<feature type="non-terminal residue" evidence="1">
    <location>
        <position position="1"/>
    </location>
</feature>
<feature type="non-terminal residue" evidence="1">
    <location>
        <position position="155"/>
    </location>
</feature>
<name>A0ABN9XR53_9DINO</name>
<dbReference type="Proteomes" id="UP001189429">
    <property type="component" value="Unassembled WGS sequence"/>
</dbReference>
<reference evidence="1" key="1">
    <citation type="submission" date="2023-10" db="EMBL/GenBank/DDBJ databases">
        <authorList>
            <person name="Chen Y."/>
            <person name="Shah S."/>
            <person name="Dougan E. K."/>
            <person name="Thang M."/>
            <person name="Chan C."/>
        </authorList>
    </citation>
    <scope>NUCLEOTIDE SEQUENCE [LARGE SCALE GENOMIC DNA]</scope>
</reference>
<accession>A0ABN9XR53</accession>
<sequence>VRRNETWSMPSRGGCEHPRRVVALSPWDDRPVRTRTLDSRLAVAVGPLGLQVCFSAYSLTIMPSAPAGDAASPQEGAAVESAGTFPAQVSAASEAGPARPTPARAACLAARRRANGVLADGGVGRPTVGRRGSWPSQLWERAVRVFAHTPLRLRG</sequence>
<organism evidence="1 2">
    <name type="scientific">Prorocentrum cordatum</name>
    <dbReference type="NCBI Taxonomy" id="2364126"/>
    <lineage>
        <taxon>Eukaryota</taxon>
        <taxon>Sar</taxon>
        <taxon>Alveolata</taxon>
        <taxon>Dinophyceae</taxon>
        <taxon>Prorocentrales</taxon>
        <taxon>Prorocentraceae</taxon>
        <taxon>Prorocentrum</taxon>
    </lineage>
</organism>